<dbReference type="Pfam" id="PF21274">
    <property type="entry name" value="Rng_hyd_C"/>
    <property type="match status" value="1"/>
</dbReference>
<dbReference type="PANTHER" id="PTHR43004:SF19">
    <property type="entry name" value="BINDING MONOOXYGENASE, PUTATIVE (JCVI)-RELATED"/>
    <property type="match status" value="1"/>
</dbReference>
<keyword evidence="3" id="KW-0274">FAD</keyword>
<dbReference type="PANTHER" id="PTHR43004">
    <property type="entry name" value="TRK SYSTEM POTASSIUM UPTAKE PROTEIN"/>
    <property type="match status" value="1"/>
</dbReference>
<dbReference type="Pfam" id="PF01494">
    <property type="entry name" value="FAD_binding_3"/>
    <property type="match status" value="1"/>
</dbReference>
<gene>
    <name evidence="5" type="ORF">AA0228_0795</name>
</gene>
<evidence type="ECO:0000256" key="3">
    <source>
        <dbReference type="ARBA" id="ARBA00022827"/>
    </source>
</evidence>
<keyword evidence="2" id="KW-0285">Flavoprotein</keyword>
<evidence type="ECO:0000259" key="4">
    <source>
        <dbReference type="Pfam" id="PF01494"/>
    </source>
</evidence>
<accession>A0ABQ0Q9B4</accession>
<dbReference type="PRINTS" id="PR00420">
    <property type="entry name" value="RNGMNOXGNASE"/>
</dbReference>
<dbReference type="Gene3D" id="3.30.70.2450">
    <property type="match status" value="1"/>
</dbReference>
<evidence type="ECO:0000256" key="2">
    <source>
        <dbReference type="ARBA" id="ARBA00022630"/>
    </source>
</evidence>
<feature type="domain" description="FAD-binding" evidence="4">
    <location>
        <begin position="8"/>
        <end position="339"/>
    </location>
</feature>
<comment type="cofactor">
    <cofactor evidence="1">
        <name>FAD</name>
        <dbReference type="ChEBI" id="CHEBI:57692"/>
    </cofactor>
</comment>
<dbReference type="InterPro" id="IPR036188">
    <property type="entry name" value="FAD/NAD-bd_sf"/>
</dbReference>
<dbReference type="InterPro" id="IPR050641">
    <property type="entry name" value="RIFMO-like"/>
</dbReference>
<proteinExistence type="predicted"/>
<dbReference type="Gene3D" id="3.40.30.120">
    <property type="match status" value="1"/>
</dbReference>
<sequence length="486" mass="52647">MQTMKTSYDVLVCGAGPVGLWLACELKLAQIDVAVLDRRPTRTAESRALAIHGRTLEMFGLRGCVEDFLAAGQKIPLMEYGALDTRLEFSSFESRFPFTLFLRQTKTEEFLEKRALALGVPLLRETEVTQVKEDGAEVQVTTSQGQFSAAWLVGADGARSLVRHQAAINFDGFDGRITAMLGDVVLAKPPEGGGVLSMVTSRGALMMSPLGDGAHHRVIAIDAERSSVPKETPLTVAELASAALKISGKDYGMGQASWLSRFTDATRLASAYRKGRILLAGDAAHIHAPMGGQGLNVGLQDAMNLGWKLAMVVKKQAPESLLNTYHSERRPVGQMLFDNTLAQVALATNFTPPNLSLRNTMNDILSFPDVNRRLASEISGFGIAYGYDSVVPETLPMHLASGKRVPDVDLIVENQSATLYGCLEKGEWVHLALSSKEQDVSEFPDWLDPHIVKHITADCVNDSPSLAGISSVLIRPDGYAHSVTMI</sequence>
<dbReference type="PROSITE" id="PS51257">
    <property type="entry name" value="PROKAR_LIPOPROTEIN"/>
    <property type="match status" value="1"/>
</dbReference>
<dbReference type="InterPro" id="IPR002938">
    <property type="entry name" value="FAD-bd"/>
</dbReference>
<reference evidence="5" key="1">
    <citation type="submission" date="2013-04" db="EMBL/GenBank/DDBJ databases">
        <title>The genome sequencing project of 58 acetic acid bacteria.</title>
        <authorList>
            <person name="Okamoto-Kainuma A."/>
            <person name="Ishikawa M."/>
            <person name="Umino S."/>
            <person name="Koizumi Y."/>
            <person name="Shiwa Y."/>
            <person name="Yoshikawa H."/>
            <person name="Matsutani M."/>
            <person name="Matsushita K."/>
        </authorList>
    </citation>
    <scope>NUCLEOTIDE SEQUENCE</scope>
    <source>
        <strain evidence="5">NRIC 0228</strain>
    </source>
</reference>
<dbReference type="EMBL" id="BAQW01000004">
    <property type="protein sequence ID" value="GBR09771.1"/>
    <property type="molecule type" value="Genomic_DNA"/>
</dbReference>
<dbReference type="SUPFAM" id="SSF51905">
    <property type="entry name" value="FAD/NAD(P)-binding domain"/>
    <property type="match status" value="1"/>
</dbReference>
<organism evidence="5 6">
    <name type="scientific">Gluconobacter frateurii NRIC 0228</name>
    <dbReference type="NCBI Taxonomy" id="1307946"/>
    <lineage>
        <taxon>Bacteria</taxon>
        <taxon>Pseudomonadati</taxon>
        <taxon>Pseudomonadota</taxon>
        <taxon>Alphaproteobacteria</taxon>
        <taxon>Acetobacterales</taxon>
        <taxon>Acetobacteraceae</taxon>
        <taxon>Gluconobacter</taxon>
    </lineage>
</organism>
<keyword evidence="6" id="KW-1185">Reference proteome</keyword>
<dbReference type="Proteomes" id="UP001061070">
    <property type="component" value="Unassembled WGS sequence"/>
</dbReference>
<protein>
    <submittedName>
        <fullName evidence="5">2-polyprenyl-6-methoxyphenol hydroxylase</fullName>
    </submittedName>
</protein>
<comment type="caution">
    <text evidence="5">The sequence shown here is derived from an EMBL/GenBank/DDBJ whole genome shotgun (WGS) entry which is preliminary data.</text>
</comment>
<name>A0ABQ0Q9B4_9PROT</name>
<evidence type="ECO:0000313" key="5">
    <source>
        <dbReference type="EMBL" id="GBR09771.1"/>
    </source>
</evidence>
<evidence type="ECO:0000313" key="6">
    <source>
        <dbReference type="Proteomes" id="UP001061070"/>
    </source>
</evidence>
<dbReference type="Gene3D" id="3.50.50.60">
    <property type="entry name" value="FAD/NAD(P)-binding domain"/>
    <property type="match status" value="1"/>
</dbReference>
<evidence type="ECO:0000256" key="1">
    <source>
        <dbReference type="ARBA" id="ARBA00001974"/>
    </source>
</evidence>